<gene>
    <name evidence="1" type="ORF">METZ01_LOCUS380401</name>
</gene>
<name>A0A382U0Q3_9ZZZZ</name>
<protein>
    <submittedName>
        <fullName evidence="1">Uncharacterized protein</fullName>
    </submittedName>
</protein>
<accession>A0A382U0Q3</accession>
<reference evidence="1" key="1">
    <citation type="submission" date="2018-05" db="EMBL/GenBank/DDBJ databases">
        <authorList>
            <person name="Lanie J.A."/>
            <person name="Ng W.-L."/>
            <person name="Kazmierczak K.M."/>
            <person name="Andrzejewski T.M."/>
            <person name="Davidsen T.M."/>
            <person name="Wayne K.J."/>
            <person name="Tettelin H."/>
            <person name="Glass J.I."/>
            <person name="Rusch D."/>
            <person name="Podicherti R."/>
            <person name="Tsui H.-C.T."/>
            <person name="Winkler M.E."/>
        </authorList>
    </citation>
    <scope>NUCLEOTIDE SEQUENCE</scope>
</reference>
<feature type="non-terminal residue" evidence="1">
    <location>
        <position position="285"/>
    </location>
</feature>
<organism evidence="1">
    <name type="scientific">marine metagenome</name>
    <dbReference type="NCBI Taxonomy" id="408172"/>
    <lineage>
        <taxon>unclassified sequences</taxon>
        <taxon>metagenomes</taxon>
        <taxon>ecological metagenomes</taxon>
    </lineage>
</organism>
<sequence length="285" mass="29953">MADAVGINLYDATMETTEMLKKLSAGMITTRGDIDNLFADSATRTFGFLETKIARDEASIGMDESARSTREAINAGEFGTTDALRFIQDQMGFGSDLFEGDRMAAANAMVEMFDRGGSVWTQEGGQLQGDKYKDAILTPEVRAILMQYQASVRQDNETAMRGLITGNLAGLGLRNTGAFSAYGDITGEQRGDLTRLFEGGGPLGALMDDEGVARYDASVIQGAIRNILGPASGISLGLAPTTAEEVAASDIEQAAIDFGVSVGEFQAAVDSLISTIGIGTGGGLR</sequence>
<dbReference type="EMBL" id="UINC01140414">
    <property type="protein sequence ID" value="SVD27547.1"/>
    <property type="molecule type" value="Genomic_DNA"/>
</dbReference>
<evidence type="ECO:0000313" key="1">
    <source>
        <dbReference type="EMBL" id="SVD27547.1"/>
    </source>
</evidence>
<proteinExistence type="predicted"/>
<dbReference type="AlphaFoldDB" id="A0A382U0Q3"/>